<evidence type="ECO:0000259" key="2">
    <source>
        <dbReference type="Pfam" id="PF26098"/>
    </source>
</evidence>
<sequence length="258" mass="29185">MDTNFINELRELDASESRSMLHDYALETFNIKLRKNKSFDNMVADLKIELDKLAEIPMPEDNDTLDAMTISDLIQADDELTGNTVFMGEASDLAIDMLTNVTETTEPVIVAPLEPIKLPEVEVKGDLEVNLESKDFELKVVSNLADPTIAILPHTTGEAPIVALPHTTGEAPVEVLEAFELPKDFSPTFSLIGPYPGYYTLNWWILDWIESNKDWKTKPYACKNKYDINTVLSLIYYIKRNGSVVIRETRNSRFHTLT</sequence>
<feature type="domain" description="Inh C-terminal" evidence="2">
    <location>
        <begin position="197"/>
        <end position="257"/>
    </location>
</feature>
<dbReference type="GO" id="GO:0008233">
    <property type="term" value="F:peptidase activity"/>
    <property type="evidence" value="ECO:0007669"/>
    <property type="project" value="UniProtKB-KW"/>
</dbReference>
<accession>A0A2U7N551</accession>
<keyword evidence="4" id="KW-1185">Reference proteome</keyword>
<evidence type="ECO:0000313" key="4">
    <source>
        <dbReference type="Proteomes" id="UP000247773"/>
    </source>
</evidence>
<dbReference type="InterPro" id="IPR059055">
    <property type="entry name" value="Inh_C"/>
</dbReference>
<dbReference type="Proteomes" id="UP000247773">
    <property type="component" value="Genome"/>
</dbReference>
<proteinExistence type="predicted"/>
<dbReference type="EMBL" id="KY971610">
    <property type="protein sequence ID" value="ASD52096.1"/>
    <property type="molecule type" value="Genomic_DNA"/>
</dbReference>
<protein>
    <submittedName>
        <fullName evidence="3">Inhibitor of prohead protease</fullName>
    </submittedName>
</protein>
<dbReference type="Pfam" id="PF26098">
    <property type="entry name" value="Phage_Inh_C"/>
    <property type="match status" value="1"/>
</dbReference>
<feature type="domain" description="Inh N-terminal" evidence="1">
    <location>
        <begin position="1"/>
        <end position="50"/>
    </location>
</feature>
<dbReference type="InterPro" id="IPR059054">
    <property type="entry name" value="Inh_N"/>
</dbReference>
<dbReference type="Pfam" id="PF26097">
    <property type="entry name" value="Phage_Inh_N"/>
    <property type="match status" value="1"/>
</dbReference>
<dbReference type="GO" id="GO:0006508">
    <property type="term" value="P:proteolysis"/>
    <property type="evidence" value="ECO:0007669"/>
    <property type="project" value="UniProtKB-KW"/>
</dbReference>
<gene>
    <name evidence="3" type="ORF">PspYZU05_144</name>
</gene>
<organism evidence="3 4">
    <name type="scientific">Pseudomonas phage PspYZU05</name>
    <dbReference type="NCBI Taxonomy" id="1983556"/>
    <lineage>
        <taxon>Viruses</taxon>
        <taxon>Duplodnaviria</taxon>
        <taxon>Heunggongvirae</taxon>
        <taxon>Uroviricota</taxon>
        <taxon>Caudoviricetes</taxon>
        <taxon>Pantevenvirales</taxon>
        <taxon>Straboviridae</taxon>
        <taxon>Jiangsuvirus</taxon>
        <taxon>Jiangsuvirus pspyzu05</taxon>
    </lineage>
</organism>
<evidence type="ECO:0000259" key="1">
    <source>
        <dbReference type="Pfam" id="PF26097"/>
    </source>
</evidence>
<keyword evidence="3" id="KW-0645">Protease</keyword>
<evidence type="ECO:0000313" key="3">
    <source>
        <dbReference type="EMBL" id="ASD52096.1"/>
    </source>
</evidence>
<reference evidence="3 4" key="1">
    <citation type="submission" date="2017-04" db="EMBL/GenBank/DDBJ databases">
        <title>Isolation of lytic bacteriophages infecting Pseudomonas strains for biocontrol of fish and shrimp spoilage during chilled storage.</title>
        <authorList>
            <person name="Yang Z."/>
            <person name="Tao X."/>
            <person name="Gao L."/>
            <person name="Rao S."/>
        </authorList>
    </citation>
    <scope>NUCLEOTIDE SEQUENCE [LARGE SCALE GENOMIC DNA]</scope>
</reference>
<keyword evidence="3" id="KW-0378">Hydrolase</keyword>
<name>A0A2U7N551_9CAUD</name>